<evidence type="ECO:0000313" key="1">
    <source>
        <dbReference type="EMBL" id="KAJ9652282.1"/>
    </source>
</evidence>
<comment type="caution">
    <text evidence="1">The sequence shown here is derived from an EMBL/GenBank/DDBJ whole genome shotgun (WGS) entry which is preliminary data.</text>
</comment>
<organism evidence="1 2">
    <name type="scientific">Neophaeococcomyces mojaviensis</name>
    <dbReference type="NCBI Taxonomy" id="3383035"/>
    <lineage>
        <taxon>Eukaryota</taxon>
        <taxon>Fungi</taxon>
        <taxon>Dikarya</taxon>
        <taxon>Ascomycota</taxon>
        <taxon>Pezizomycotina</taxon>
        <taxon>Eurotiomycetes</taxon>
        <taxon>Chaetothyriomycetidae</taxon>
        <taxon>Chaetothyriales</taxon>
        <taxon>Chaetothyriales incertae sedis</taxon>
        <taxon>Neophaeococcomyces</taxon>
    </lineage>
</organism>
<keyword evidence="2" id="KW-1185">Reference proteome</keyword>
<name>A0ACC2ZX89_9EURO</name>
<proteinExistence type="predicted"/>
<accession>A0ACC2ZX89</accession>
<reference evidence="1" key="1">
    <citation type="submission" date="2022-10" db="EMBL/GenBank/DDBJ databases">
        <title>Culturing micro-colonial fungi from biological soil crusts in the Mojave desert and describing Neophaeococcomyces mojavensis, and introducing the new genera and species Taxawa tesnikishii.</title>
        <authorList>
            <person name="Kurbessoian T."/>
            <person name="Stajich J.E."/>
        </authorList>
    </citation>
    <scope>NUCLEOTIDE SEQUENCE</scope>
    <source>
        <strain evidence="1">JES_112</strain>
    </source>
</reference>
<protein>
    <submittedName>
        <fullName evidence="1">Uncharacterized protein</fullName>
    </submittedName>
</protein>
<gene>
    <name evidence="1" type="ORF">H2198_008457</name>
</gene>
<sequence>MDIARRLSSVVSGKVANGGIDSTAKTEAQLANMGYEQGAQMNSMGMIYKHAQFTIAAGAGQDSDAGLPGIYIPRNRIQHPVLVKAAENGRSTIALLTTLTPKREIWAHYAEELPWSKRGWTLQEKVFSRRVFTFSDQQLFWACRECNLWEETFLETELAQARWYSVHEREFVLEPSLARSFAPSDPQEQTWYQLARLVRNYGGRHLTIQGDAYDAFSAVLKECTTLVSESFVWGLSASAKFELGLCENLTSRASQDGENSHHFP</sequence>
<dbReference type="EMBL" id="JAPDRQ010000206">
    <property type="protein sequence ID" value="KAJ9652282.1"/>
    <property type="molecule type" value="Genomic_DNA"/>
</dbReference>
<dbReference type="Proteomes" id="UP001172386">
    <property type="component" value="Unassembled WGS sequence"/>
</dbReference>
<evidence type="ECO:0000313" key="2">
    <source>
        <dbReference type="Proteomes" id="UP001172386"/>
    </source>
</evidence>